<dbReference type="KEGG" id="xla:121399012"/>
<evidence type="ECO:0000256" key="1">
    <source>
        <dbReference type="ARBA" id="ARBA00004245"/>
    </source>
</evidence>
<keyword evidence="5" id="KW-0505">Motor protein</keyword>
<feature type="compositionally biased region" description="Polar residues" evidence="6">
    <location>
        <begin position="550"/>
        <end position="568"/>
    </location>
</feature>
<comment type="subcellular location">
    <subcellularLocation>
        <location evidence="1">Cytoplasm</location>
        <location evidence="1">Cytoskeleton</location>
    </subcellularLocation>
</comment>
<feature type="binding site" evidence="5">
    <location>
        <begin position="92"/>
        <end position="99"/>
    </location>
    <ligand>
        <name>ATP</name>
        <dbReference type="ChEBI" id="CHEBI:30616"/>
    </ligand>
</feature>
<dbReference type="PANTHER" id="PTHR24115:SF1017">
    <property type="entry name" value="KINESIN-LIKE PROTEIN KIF13A"/>
    <property type="match status" value="1"/>
</dbReference>
<keyword evidence="2 5" id="KW-0547">Nucleotide-binding</keyword>
<feature type="region of interest" description="Disordered" evidence="6">
    <location>
        <begin position="1219"/>
        <end position="1261"/>
    </location>
</feature>
<feature type="compositionally biased region" description="Basic and acidic residues" evidence="6">
    <location>
        <begin position="528"/>
        <end position="549"/>
    </location>
</feature>
<dbReference type="GO" id="GO:0016887">
    <property type="term" value="F:ATP hydrolysis activity"/>
    <property type="evidence" value="ECO:0000318"/>
    <property type="project" value="GO_Central"/>
</dbReference>
<feature type="domain" description="Kinesin motor" evidence="7">
    <location>
        <begin position="1"/>
        <end position="323"/>
    </location>
</feature>
<reference evidence="9" key="1">
    <citation type="submission" date="2025-08" db="UniProtKB">
        <authorList>
            <consortium name="RefSeq"/>
        </authorList>
    </citation>
    <scope>IDENTIFICATION</scope>
    <source>
        <strain evidence="9">J_2021</strain>
        <tissue evidence="9">Erythrocytes</tissue>
    </source>
</reference>
<dbReference type="SMART" id="SM00129">
    <property type="entry name" value="KISc"/>
    <property type="match status" value="1"/>
</dbReference>
<evidence type="ECO:0000313" key="9">
    <source>
        <dbReference type="RefSeq" id="XP_041434698.1"/>
    </source>
</evidence>
<organism evidence="8 9">
    <name type="scientific">Xenopus laevis</name>
    <name type="common">African clawed frog</name>
    <dbReference type="NCBI Taxonomy" id="8355"/>
    <lineage>
        <taxon>Eukaryota</taxon>
        <taxon>Metazoa</taxon>
        <taxon>Chordata</taxon>
        <taxon>Craniata</taxon>
        <taxon>Vertebrata</taxon>
        <taxon>Euteleostomi</taxon>
        <taxon>Amphibia</taxon>
        <taxon>Batrachia</taxon>
        <taxon>Anura</taxon>
        <taxon>Pipoidea</taxon>
        <taxon>Pipidae</taxon>
        <taxon>Xenopodinae</taxon>
        <taxon>Xenopus</taxon>
        <taxon>Xenopus</taxon>
    </lineage>
</organism>
<protein>
    <submittedName>
        <fullName evidence="9">Uncharacterized protein LOC121399012 isoform X1</fullName>
    </submittedName>
</protein>
<gene>
    <name evidence="9" type="primary">LOC121399012</name>
</gene>
<feature type="compositionally biased region" description="Polar residues" evidence="6">
    <location>
        <begin position="1223"/>
        <end position="1234"/>
    </location>
</feature>
<keyword evidence="4" id="KW-0963">Cytoplasm</keyword>
<dbReference type="GO" id="GO:0005871">
    <property type="term" value="C:kinesin complex"/>
    <property type="evidence" value="ECO:0000318"/>
    <property type="project" value="GO_Central"/>
</dbReference>
<proteinExistence type="inferred from homology"/>
<evidence type="ECO:0000256" key="2">
    <source>
        <dbReference type="ARBA" id="ARBA00022741"/>
    </source>
</evidence>
<comment type="similarity">
    <text evidence="5">Belongs to the TRAFAC class myosin-kinesin ATPase superfamily. Kinesin family.</text>
</comment>
<dbReference type="InterPro" id="IPR027417">
    <property type="entry name" value="P-loop_NTPase"/>
</dbReference>
<feature type="compositionally biased region" description="Polar residues" evidence="6">
    <location>
        <begin position="348"/>
        <end position="366"/>
    </location>
</feature>
<evidence type="ECO:0000256" key="5">
    <source>
        <dbReference type="PROSITE-ProRule" id="PRU00283"/>
    </source>
</evidence>
<feature type="compositionally biased region" description="Low complexity" evidence="6">
    <location>
        <begin position="9"/>
        <end position="20"/>
    </location>
</feature>
<evidence type="ECO:0000259" key="7">
    <source>
        <dbReference type="PROSITE" id="PS50067"/>
    </source>
</evidence>
<accession>A0A8J1LYX3</accession>
<feature type="region of interest" description="Disordered" evidence="6">
    <location>
        <begin position="913"/>
        <end position="946"/>
    </location>
</feature>
<feature type="compositionally biased region" description="Basic and acidic residues" evidence="6">
    <location>
        <begin position="329"/>
        <end position="338"/>
    </location>
</feature>
<dbReference type="OrthoDB" id="9903509at2759"/>
<dbReference type="PRINTS" id="PR00380">
    <property type="entry name" value="KINESINHEAVY"/>
</dbReference>
<dbReference type="InterPro" id="IPR027640">
    <property type="entry name" value="Kinesin-like_fam"/>
</dbReference>
<sequence length="1445" mass="163136">MDVGERSSPVQQPQPTQGPGLFIQVNGNKISLQPPPQNSGGEGSEQPKEFVFDHCLLRFDEKLSLEETFQDLGKEIRENISQGYNSCVFAFGQTGSGKTFSLLELQEQSGLVSLICSELFNSEPSRFKAFDIKVSYAEIFNEELRDLLAPNRMHRAVKLQPNVPLGPYANGLSLHVVNSYEDIRQIIIAGNECRTVADRANPTMDETSQAHGIFTLTITCTQGTGEICSKVSLVDLVGSERTSEAAHVEVESEESSMDIDLIDSSRAITDNGVDQRDTLLCWILNQFLGRKTKATIVAMIDPRADNYQETLNTLSSAHRAKYIVTQALRPDDSGHMDTDEPQEELSKQTESLSLTEVNTGLTSSKNSKLEKSVNPATDSFTKPSQSLATLNIAAVVIRSDFSHQETTGNQEFAKDTATGAKCIVIQPLRSEDSGHMDADQLQEEISKGTERLHLAEDNKQLLPCENYKLEESVKTTTDPHPNLNQSLASLNRSRIICRSDPSHQETTENQGFANDKATGIQGAGSPELQREDSAEVDTDQLRDELRNETKSLNGGKTDGLSNPQAMDTGNIDTVTISGSDTSHIGTTRNLSAIKPAMGDALMGQTPGHNVTVLYWDTPRDLEFLHAKIKEHWPMNIKSIKFIPLCIATEDEWKCTASEATYIVLYHSMQLGKFIEDGKSYLDFCMGTHEFSNILVIVTDLEDSLRKKEMRRNWDQSPYKVCHLQLFTEEEMDPFRTSTTKECRYTEEMAAESELDCIQITRHHRIGIFSRSAESDYQWLLTLLESEFRDVVDEVRPYYISNNGHRQFWEDVSHCSVAILYHTMNRGRLNITDVTDSLYDEELKHMSAILEKENVFVVADDLTDSSSTEKHRILEQQHSIVKYACDLVLITQADKEGNGGLKKMLKRIKQKIKTATKRKMGRDGNTKDKKKKCPEQDTVAQAQGSPKPEKLILQRTGSFAVPGPNEVEPKTEEGKLSIKKNHKIGIFSRSAESDYDWLQTSLRTELRDLVVDVRPYYISNNGRLQFWEEVSQCTFGILYHTMRRGRLNITNVADSLYDDELKYMAEQLGKENVIVVADDLEDSSPEKQQRILEHQPNIGEYACDLVLLTPADKKEKAQLMEKLKTIRSALHVTSLYVHLTEEEGDDDQIKKTTEEFTRLVNNLPKPLRKTMKEIMERLDCATSGLLKACFNQAKGRTVNLIQLFKNFCLQQNKIHDRAEAPCTGNKTTHLPTVTEGQPRGHGSDAGTQCQKQPSGQNSQRAGVFDLKPSWPSSWNLFGSANQTASRAKKKHKVGIFSRSVEDDYRWLRRFITSEFSDYVQEVRPCYIYNNGLMQFWEDVSHCSVAILYHTKNRGRINITDVEDSLYDEELQYLANELGKDKVMVVVDDLDEIGPKEKERILERQGSIEKWACDLILVSSSEKDFSESRNSMFKQGLKDTFSRIMQI</sequence>
<dbReference type="Pfam" id="PF00225">
    <property type="entry name" value="Kinesin"/>
    <property type="match status" value="1"/>
</dbReference>
<dbReference type="GO" id="GO:0006886">
    <property type="term" value="P:intracellular protein transport"/>
    <property type="evidence" value="ECO:0000318"/>
    <property type="project" value="GO_Central"/>
</dbReference>
<dbReference type="SUPFAM" id="SSF52540">
    <property type="entry name" value="P-loop containing nucleoside triphosphate hydrolases"/>
    <property type="match status" value="1"/>
</dbReference>
<dbReference type="InterPro" id="IPR036961">
    <property type="entry name" value="Kinesin_motor_dom_sf"/>
</dbReference>
<keyword evidence="3 5" id="KW-0067">ATP-binding</keyword>
<dbReference type="PANTHER" id="PTHR24115">
    <property type="entry name" value="KINESIN-RELATED"/>
    <property type="match status" value="1"/>
</dbReference>
<name>A0A8J1LYX3_XENLA</name>
<keyword evidence="8" id="KW-1185">Reference proteome</keyword>
<feature type="region of interest" description="Disordered" evidence="6">
    <location>
        <begin position="329"/>
        <end position="381"/>
    </location>
</feature>
<evidence type="ECO:0000256" key="6">
    <source>
        <dbReference type="SAM" id="MobiDB-lite"/>
    </source>
</evidence>
<dbReference type="RefSeq" id="XP_041434698.1">
    <property type="nucleotide sequence ID" value="XM_041578764.1"/>
</dbReference>
<keyword evidence="4" id="KW-0206">Cytoskeleton</keyword>
<dbReference type="GeneID" id="121399012"/>
<dbReference type="GO" id="GO:0005737">
    <property type="term" value="C:cytoplasm"/>
    <property type="evidence" value="ECO:0000318"/>
    <property type="project" value="GO_Central"/>
</dbReference>
<dbReference type="GO" id="GO:0005524">
    <property type="term" value="F:ATP binding"/>
    <property type="evidence" value="ECO:0007669"/>
    <property type="project" value="UniProtKB-UniRule"/>
</dbReference>
<feature type="compositionally biased region" description="Polar residues" evidence="6">
    <location>
        <begin position="1244"/>
        <end position="1259"/>
    </location>
</feature>
<feature type="region of interest" description="Disordered" evidence="6">
    <location>
        <begin position="1"/>
        <end position="46"/>
    </location>
</feature>
<dbReference type="GO" id="GO:0007018">
    <property type="term" value="P:microtubule-based movement"/>
    <property type="evidence" value="ECO:0000318"/>
    <property type="project" value="GO_Central"/>
</dbReference>
<dbReference type="GO" id="GO:0005874">
    <property type="term" value="C:microtubule"/>
    <property type="evidence" value="ECO:0000318"/>
    <property type="project" value="GO_Central"/>
</dbReference>
<evidence type="ECO:0000256" key="3">
    <source>
        <dbReference type="ARBA" id="ARBA00022840"/>
    </source>
</evidence>
<dbReference type="GO" id="GO:0008017">
    <property type="term" value="F:microtubule binding"/>
    <property type="evidence" value="ECO:0000318"/>
    <property type="project" value="GO_Central"/>
</dbReference>
<feature type="region of interest" description="Disordered" evidence="6">
    <location>
        <begin position="501"/>
        <end position="568"/>
    </location>
</feature>
<dbReference type="InterPro" id="IPR001752">
    <property type="entry name" value="Kinesin_motor_dom"/>
</dbReference>
<evidence type="ECO:0000256" key="4">
    <source>
        <dbReference type="ARBA" id="ARBA00023212"/>
    </source>
</evidence>
<dbReference type="PROSITE" id="PS50067">
    <property type="entry name" value="KINESIN_MOTOR_2"/>
    <property type="match status" value="1"/>
</dbReference>
<evidence type="ECO:0000313" key="8">
    <source>
        <dbReference type="Proteomes" id="UP000186698"/>
    </source>
</evidence>
<dbReference type="Gene3D" id="3.40.850.10">
    <property type="entry name" value="Kinesin motor domain"/>
    <property type="match status" value="1"/>
</dbReference>
<dbReference type="GO" id="GO:0003777">
    <property type="term" value="F:microtubule motor activity"/>
    <property type="evidence" value="ECO:0000318"/>
    <property type="project" value="GO_Central"/>
</dbReference>
<dbReference type="Proteomes" id="UP000186698">
    <property type="component" value="Chromosome 9_10S"/>
</dbReference>